<sequence length="304" mass="35142">MMQSRLFSSLKPTVFSSELEPYGEEEELYRCSQFPKHKDDVLAGQMKKAVEKSSDEEMNDEQDEVVTLQGIIRKLTEENLQKDRTISDLREENEEKNRTISELRMWITNHPQSPKPGFGFEGISAQFDKDHLEHENITLQTEIGGMLIDKDIAEEKLEVAADTIDDFLTHTVTQLYRQLQLSLILFILVQMCDNSCTVWTNDVTREVVPLEDIMKLLQGGDVSNWMIDGLARMLTLQLDKDDINHRNVAYFPCTIWKKYVENYMKDRHAELKNQSTGTEVLFEEQNFDAPICSPQNAPQQQNTS</sequence>
<keyword evidence="1" id="KW-0175">Coiled coil</keyword>
<feature type="coiled-coil region" evidence="1">
    <location>
        <begin position="58"/>
        <end position="92"/>
    </location>
</feature>
<evidence type="ECO:0000313" key="3">
    <source>
        <dbReference type="Proteomes" id="UP000626092"/>
    </source>
</evidence>
<dbReference type="AlphaFoldDB" id="A0A834GY99"/>
<proteinExistence type="predicted"/>
<keyword evidence="3" id="KW-1185">Reference proteome</keyword>
<protein>
    <submittedName>
        <fullName evidence="2">Uncharacterized protein</fullName>
    </submittedName>
</protein>
<comment type="caution">
    <text evidence="2">The sequence shown here is derived from an EMBL/GenBank/DDBJ whole genome shotgun (WGS) entry which is preliminary data.</text>
</comment>
<accession>A0A834GY99</accession>
<gene>
    <name evidence="2" type="ORF">RHSIM_Rhsim05G0113000</name>
</gene>
<dbReference type="EMBL" id="WJXA01000005">
    <property type="protein sequence ID" value="KAF7143341.1"/>
    <property type="molecule type" value="Genomic_DNA"/>
</dbReference>
<reference evidence="2" key="1">
    <citation type="submission" date="2019-11" db="EMBL/GenBank/DDBJ databases">
        <authorList>
            <person name="Liu Y."/>
            <person name="Hou J."/>
            <person name="Li T.-Q."/>
            <person name="Guan C.-H."/>
            <person name="Wu X."/>
            <person name="Wu H.-Z."/>
            <person name="Ling F."/>
            <person name="Zhang R."/>
            <person name="Shi X.-G."/>
            <person name="Ren J.-P."/>
            <person name="Chen E.-F."/>
            <person name="Sun J.-M."/>
        </authorList>
    </citation>
    <scope>NUCLEOTIDE SEQUENCE</scope>
    <source>
        <strain evidence="2">Adult_tree_wgs_1</strain>
        <tissue evidence="2">Leaves</tissue>
    </source>
</reference>
<dbReference type="Proteomes" id="UP000626092">
    <property type="component" value="Unassembled WGS sequence"/>
</dbReference>
<evidence type="ECO:0000313" key="2">
    <source>
        <dbReference type="EMBL" id="KAF7143341.1"/>
    </source>
</evidence>
<evidence type="ECO:0000256" key="1">
    <source>
        <dbReference type="SAM" id="Coils"/>
    </source>
</evidence>
<dbReference type="OrthoDB" id="1797414at2759"/>
<organism evidence="2 3">
    <name type="scientific">Rhododendron simsii</name>
    <name type="common">Sims's rhododendron</name>
    <dbReference type="NCBI Taxonomy" id="118357"/>
    <lineage>
        <taxon>Eukaryota</taxon>
        <taxon>Viridiplantae</taxon>
        <taxon>Streptophyta</taxon>
        <taxon>Embryophyta</taxon>
        <taxon>Tracheophyta</taxon>
        <taxon>Spermatophyta</taxon>
        <taxon>Magnoliopsida</taxon>
        <taxon>eudicotyledons</taxon>
        <taxon>Gunneridae</taxon>
        <taxon>Pentapetalae</taxon>
        <taxon>asterids</taxon>
        <taxon>Ericales</taxon>
        <taxon>Ericaceae</taxon>
        <taxon>Ericoideae</taxon>
        <taxon>Rhodoreae</taxon>
        <taxon>Rhododendron</taxon>
    </lineage>
</organism>
<name>A0A834GY99_RHOSS</name>